<dbReference type="Gene3D" id="3.40.50.1110">
    <property type="entry name" value="SGNH hydrolase"/>
    <property type="match status" value="1"/>
</dbReference>
<dbReference type="SUPFAM" id="SSF52266">
    <property type="entry name" value="SGNH hydrolase"/>
    <property type="match status" value="1"/>
</dbReference>
<feature type="domain" description="SGNH hydrolase-type esterase" evidence="1">
    <location>
        <begin position="6"/>
        <end position="183"/>
    </location>
</feature>
<evidence type="ECO:0000313" key="2">
    <source>
        <dbReference type="EMBL" id="OHA10334.1"/>
    </source>
</evidence>
<evidence type="ECO:0000259" key="1">
    <source>
        <dbReference type="Pfam" id="PF13472"/>
    </source>
</evidence>
<proteinExistence type="predicted"/>
<dbReference type="Pfam" id="PF13472">
    <property type="entry name" value="Lipase_GDSL_2"/>
    <property type="match status" value="1"/>
</dbReference>
<organism evidence="2 3">
    <name type="scientific">Candidatus Sungbacteria bacterium RIFCSPLOWO2_02_FULL_48_13b</name>
    <dbReference type="NCBI Taxonomy" id="1802283"/>
    <lineage>
        <taxon>Bacteria</taxon>
        <taxon>Candidatus Sungiibacteriota</taxon>
    </lineage>
</organism>
<protein>
    <recommendedName>
        <fullName evidence="1">SGNH hydrolase-type esterase domain-containing protein</fullName>
    </recommendedName>
</protein>
<dbReference type="InterPro" id="IPR051532">
    <property type="entry name" value="Ester_Hydrolysis_Enzymes"/>
</dbReference>
<dbReference type="Proteomes" id="UP000179052">
    <property type="component" value="Unassembled WGS sequence"/>
</dbReference>
<evidence type="ECO:0000313" key="3">
    <source>
        <dbReference type="Proteomes" id="UP000179052"/>
    </source>
</evidence>
<accession>A0A1G2LFN1</accession>
<dbReference type="PANTHER" id="PTHR30383:SF5">
    <property type="entry name" value="SGNH HYDROLASE-TYPE ESTERASE DOMAIN-CONTAINING PROTEIN"/>
    <property type="match status" value="1"/>
</dbReference>
<name>A0A1G2LFN1_9BACT</name>
<dbReference type="InterPro" id="IPR036514">
    <property type="entry name" value="SGNH_hydro_sf"/>
</dbReference>
<dbReference type="InterPro" id="IPR013830">
    <property type="entry name" value="SGNH_hydro"/>
</dbReference>
<dbReference type="GO" id="GO:0004622">
    <property type="term" value="F:phosphatidylcholine lysophospholipase activity"/>
    <property type="evidence" value="ECO:0007669"/>
    <property type="project" value="TreeGrafter"/>
</dbReference>
<dbReference type="STRING" id="1802283.A3H71_00895"/>
<dbReference type="AlphaFoldDB" id="A0A1G2LFN1"/>
<reference evidence="2 3" key="1">
    <citation type="journal article" date="2016" name="Nat. Commun.">
        <title>Thousands of microbial genomes shed light on interconnected biogeochemical processes in an aquifer system.</title>
        <authorList>
            <person name="Anantharaman K."/>
            <person name="Brown C.T."/>
            <person name="Hug L.A."/>
            <person name="Sharon I."/>
            <person name="Castelle C.J."/>
            <person name="Probst A.J."/>
            <person name="Thomas B.C."/>
            <person name="Singh A."/>
            <person name="Wilkins M.J."/>
            <person name="Karaoz U."/>
            <person name="Brodie E.L."/>
            <person name="Williams K.H."/>
            <person name="Hubbard S.S."/>
            <person name="Banfield J.F."/>
        </authorList>
    </citation>
    <scope>NUCLEOTIDE SEQUENCE [LARGE SCALE GENOMIC DNA]</scope>
</reference>
<sequence>MNSICVFGDSTAWGAWDLEKGGWVNRLWFHVAKRKGDDYVEVYNCSVSGGTADTILERFESEAKVRSADALIFQTGGNDASYEHTPGTYLVSPEKFKENLEEIIKRAKKITENIIFMDLKNCDESKTMPVSWADIYYTNENIKKYSAIMQDVCRENNIIFLDMNPLDNDDFDDGLHPNAKGHEKVFSQVRDSLIENKWI</sequence>
<comment type="caution">
    <text evidence="2">The sequence shown here is derived from an EMBL/GenBank/DDBJ whole genome shotgun (WGS) entry which is preliminary data.</text>
</comment>
<gene>
    <name evidence="2" type="ORF">A3H71_00895</name>
</gene>
<dbReference type="PANTHER" id="PTHR30383">
    <property type="entry name" value="THIOESTERASE 1/PROTEASE 1/LYSOPHOSPHOLIPASE L1"/>
    <property type="match status" value="1"/>
</dbReference>
<dbReference type="EMBL" id="MHQV01000031">
    <property type="protein sequence ID" value="OHA10334.1"/>
    <property type="molecule type" value="Genomic_DNA"/>
</dbReference>